<dbReference type="SUPFAM" id="SSF53756">
    <property type="entry name" value="UDP-Glycosyltransferase/glycogen phosphorylase"/>
    <property type="match status" value="1"/>
</dbReference>
<dbReference type="HOGENOM" id="CLU_836076_0_0_5"/>
<dbReference type="Proteomes" id="UP000007460">
    <property type="component" value="Chromosome"/>
</dbReference>
<sequence length="329" mass="37331">MIPSILYKCGNHRSFIDAGKANIKALETSGVKIVPCFDQADLVILHDMPIFFPRHFMLNPKITEKYIIAYSVWETDCLPDAFKHNLRFVDEIWTPSTYCKAVFGDHHDNVHVMPHVTDIPPLNEKALDILKDMIDFKEDEFYFYTIADATARRKNLPIALRMFPQLLRGRNARYILKTDVLPPHGWEPGTDQITILPSSLSTEIIHALHHIGHCYVSPHASEGWGLCLSDAMAHGNLVVATDYGGNTDFMNSRNSLPVNFQIAPAHMNTPFPSSGNWASIDRQHLMDCLMHAIDDWDALKPLRDRAALDSQQFDVSTIGQQMVNRIKQI</sequence>
<dbReference type="EC" id="2.4.1.21" evidence="1"/>
<dbReference type="Pfam" id="PF13692">
    <property type="entry name" value="Glyco_trans_1_4"/>
    <property type="match status" value="1"/>
</dbReference>
<evidence type="ECO:0000313" key="1">
    <source>
        <dbReference type="EMBL" id="ADE40010.1"/>
    </source>
</evidence>
<dbReference type="EMBL" id="CP001751">
    <property type="protein sequence ID" value="ADE40010.1"/>
    <property type="molecule type" value="Genomic_DNA"/>
</dbReference>
<dbReference type="Gene3D" id="3.40.50.2000">
    <property type="entry name" value="Glycogen Phosphorylase B"/>
    <property type="match status" value="1"/>
</dbReference>
<name>D5BMG7_PUNMI</name>
<dbReference type="PANTHER" id="PTHR46656">
    <property type="entry name" value="PUTATIVE-RELATED"/>
    <property type="match status" value="1"/>
</dbReference>
<dbReference type="STRING" id="488538.SAR116_1767"/>
<keyword evidence="1" id="KW-0328">Glycosyltransferase</keyword>
<proteinExistence type="predicted"/>
<accession>D5BMG7</accession>
<dbReference type="GO" id="GO:0009011">
    <property type="term" value="F:alpha-1,4-glucan glucosyltransferase (ADP-glucose donor) activity"/>
    <property type="evidence" value="ECO:0007669"/>
    <property type="project" value="UniProtKB-EC"/>
</dbReference>
<evidence type="ECO:0000313" key="2">
    <source>
        <dbReference type="Proteomes" id="UP000007460"/>
    </source>
</evidence>
<dbReference type="CAZy" id="GT4">
    <property type="family name" value="Glycosyltransferase Family 4"/>
</dbReference>
<dbReference type="KEGG" id="apb:SAR116_1767"/>
<dbReference type="RefSeq" id="WP_013046637.1">
    <property type="nucleotide sequence ID" value="NC_014010.1"/>
</dbReference>
<keyword evidence="2" id="KW-1185">Reference proteome</keyword>
<keyword evidence="1" id="KW-0808">Transferase</keyword>
<dbReference type="eggNOG" id="COG0438">
    <property type="taxonomic scope" value="Bacteria"/>
</dbReference>
<protein>
    <submittedName>
        <fullName evidence="1">Glycosyl transferase, group 1 family protein</fullName>
        <ecNumber evidence="1">2.4.1.21</ecNumber>
    </submittedName>
</protein>
<organism evidence="1 2">
    <name type="scientific">Puniceispirillum marinum (strain IMCC1322)</name>
    <dbReference type="NCBI Taxonomy" id="488538"/>
    <lineage>
        <taxon>Bacteria</taxon>
        <taxon>Pseudomonadati</taxon>
        <taxon>Pseudomonadota</taxon>
        <taxon>Alphaproteobacteria</taxon>
        <taxon>Candidatus Puniceispirillales</taxon>
        <taxon>Candidatus Puniceispirillaceae</taxon>
        <taxon>Candidatus Puniceispirillum</taxon>
    </lineage>
</organism>
<gene>
    <name evidence="1" type="ordered locus">SAR116_1767</name>
</gene>
<dbReference type="AlphaFoldDB" id="D5BMG7"/>
<dbReference type="PANTHER" id="PTHR46656:SF3">
    <property type="entry name" value="PUTATIVE-RELATED"/>
    <property type="match status" value="1"/>
</dbReference>
<reference evidence="1 2" key="1">
    <citation type="journal article" date="2010" name="J. Bacteriol.">
        <title>Complete genome sequence of "Candidatus Puniceispirillum marinum" IMCC1322, a representative of the SAR116 clade in the Alphaproteobacteria.</title>
        <authorList>
            <person name="Oh H.M."/>
            <person name="Kwon K.K."/>
            <person name="Kang I."/>
            <person name="Kang S.G."/>
            <person name="Lee J.H."/>
            <person name="Kim S.J."/>
            <person name="Cho J.C."/>
        </authorList>
    </citation>
    <scope>NUCLEOTIDE SEQUENCE [LARGE SCALE GENOMIC DNA]</scope>
    <source>
        <strain evidence="1 2">IMCC1322</strain>
    </source>
</reference>